<feature type="region of interest" description="Disordered" evidence="1">
    <location>
        <begin position="58"/>
        <end position="85"/>
    </location>
</feature>
<organism evidence="4 5">
    <name type="scientific">Aspergillus brasiliensis</name>
    <dbReference type="NCBI Taxonomy" id="319629"/>
    <lineage>
        <taxon>Eukaryota</taxon>
        <taxon>Fungi</taxon>
        <taxon>Dikarya</taxon>
        <taxon>Ascomycota</taxon>
        <taxon>Pezizomycotina</taxon>
        <taxon>Eurotiomycetes</taxon>
        <taxon>Eurotiomycetidae</taxon>
        <taxon>Eurotiales</taxon>
        <taxon>Aspergillaceae</taxon>
        <taxon>Aspergillus</taxon>
        <taxon>Aspergillus subgen. Circumdati</taxon>
    </lineage>
</organism>
<dbReference type="Pfam" id="PF22562">
    <property type="entry name" value="UBA_7"/>
    <property type="match status" value="1"/>
</dbReference>
<feature type="compositionally biased region" description="Polar residues" evidence="1">
    <location>
        <begin position="11"/>
        <end position="21"/>
    </location>
</feature>
<gene>
    <name evidence="4" type="ORF">AbraCBS73388_009569</name>
</gene>
<dbReference type="PROSITE" id="PS50235">
    <property type="entry name" value="USP_3"/>
    <property type="match status" value="1"/>
</dbReference>
<dbReference type="CDD" id="cd14291">
    <property type="entry name" value="UBA1_NUB1_like"/>
    <property type="match status" value="1"/>
</dbReference>
<dbReference type="Pfam" id="PF00443">
    <property type="entry name" value="UCH"/>
    <property type="match status" value="1"/>
</dbReference>
<evidence type="ECO:0000259" key="3">
    <source>
        <dbReference type="PROSITE" id="PS50235"/>
    </source>
</evidence>
<protein>
    <recommendedName>
        <fullName evidence="6">Ubiquitin carboxyl-terminal hydrolase</fullName>
    </recommendedName>
</protein>
<dbReference type="Proteomes" id="UP001143548">
    <property type="component" value="Unassembled WGS sequence"/>
</dbReference>
<dbReference type="EMBL" id="BROQ01000637">
    <property type="protein sequence ID" value="GKZ28052.1"/>
    <property type="molecule type" value="Genomic_DNA"/>
</dbReference>
<dbReference type="SUPFAM" id="SSF54001">
    <property type="entry name" value="Cysteine proteinases"/>
    <property type="match status" value="1"/>
</dbReference>
<feature type="region of interest" description="Disordered" evidence="1">
    <location>
        <begin position="1"/>
        <end position="23"/>
    </location>
</feature>
<dbReference type="InterPro" id="IPR015940">
    <property type="entry name" value="UBA"/>
</dbReference>
<name>A0A9W5Z3X7_9EURO</name>
<feature type="domain" description="UBA" evidence="2">
    <location>
        <begin position="19"/>
        <end position="59"/>
    </location>
</feature>
<dbReference type="InterPro" id="IPR018200">
    <property type="entry name" value="USP_CS"/>
</dbReference>
<feature type="domain" description="USP" evidence="3">
    <location>
        <begin position="1"/>
        <end position="145"/>
    </location>
</feature>
<dbReference type="GO" id="GO:0004843">
    <property type="term" value="F:cysteine-type deubiquitinase activity"/>
    <property type="evidence" value="ECO:0007669"/>
    <property type="project" value="InterPro"/>
</dbReference>
<feature type="non-terminal residue" evidence="4">
    <location>
        <position position="145"/>
    </location>
</feature>
<reference evidence="4" key="1">
    <citation type="submission" date="2022-07" db="EMBL/GenBank/DDBJ databases">
        <title>Taxonomy of Aspergillus series Nigri: significant species reduction supported by multi-species coalescent approaches.</title>
        <authorList>
            <person name="Bian C."/>
            <person name="Kusuya Y."/>
            <person name="Sklenar F."/>
            <person name="D'hooge E."/>
            <person name="Yaguchi T."/>
            <person name="Takahashi H."/>
            <person name="Hubka V."/>
        </authorList>
    </citation>
    <scope>NUCLEOTIDE SEQUENCE</scope>
    <source>
        <strain evidence="4">CBS 733.88</strain>
    </source>
</reference>
<dbReference type="InterPro" id="IPR001394">
    <property type="entry name" value="Peptidase_C19_UCH"/>
</dbReference>
<dbReference type="PROSITE" id="PS50030">
    <property type="entry name" value="UBA"/>
    <property type="match status" value="1"/>
</dbReference>
<evidence type="ECO:0000313" key="4">
    <source>
        <dbReference type="EMBL" id="GKZ28052.1"/>
    </source>
</evidence>
<dbReference type="InterPro" id="IPR028889">
    <property type="entry name" value="USP"/>
</dbReference>
<dbReference type="AlphaFoldDB" id="A0A9W5Z3X7"/>
<comment type="caution">
    <text evidence="4">The sequence shown here is derived from an EMBL/GenBank/DDBJ whole genome shotgun (WGS) entry which is preliminary data.</text>
</comment>
<dbReference type="Gene3D" id="3.90.70.10">
    <property type="entry name" value="Cysteine proteinases"/>
    <property type="match status" value="1"/>
</dbReference>
<dbReference type="SMART" id="SM00165">
    <property type="entry name" value="UBA"/>
    <property type="match status" value="1"/>
</dbReference>
<dbReference type="PROSITE" id="PS00973">
    <property type="entry name" value="USP_2"/>
    <property type="match status" value="1"/>
</dbReference>
<evidence type="ECO:0000259" key="2">
    <source>
        <dbReference type="PROSITE" id="PS50030"/>
    </source>
</evidence>
<dbReference type="GO" id="GO:0016579">
    <property type="term" value="P:protein deubiquitination"/>
    <property type="evidence" value="ECO:0007669"/>
    <property type="project" value="InterPro"/>
</dbReference>
<dbReference type="InterPro" id="IPR038765">
    <property type="entry name" value="Papain-like_cys_pep_sf"/>
</dbReference>
<sequence>DPDIDEPLEKTGTSTSGSQQDPAKVAQLAEMGINSGHARRALAATDGDLNRAIDWVFTHPEDSMDTGSDSDIPESSGDRRLDSGATPAKYQLQSIVCHKGSSVHAGHYVAIVRKAVPGSNETSWVMFNDEKVVQMDDIQEMKKFA</sequence>
<accession>A0A9W5Z3X7</accession>
<dbReference type="Gene3D" id="1.10.8.10">
    <property type="entry name" value="DNA helicase RuvA subunit, C-terminal domain"/>
    <property type="match status" value="1"/>
</dbReference>
<evidence type="ECO:0000313" key="5">
    <source>
        <dbReference type="Proteomes" id="UP001143548"/>
    </source>
</evidence>
<feature type="non-terminal residue" evidence="4">
    <location>
        <position position="1"/>
    </location>
</feature>
<evidence type="ECO:0000256" key="1">
    <source>
        <dbReference type="SAM" id="MobiDB-lite"/>
    </source>
</evidence>
<evidence type="ECO:0008006" key="6">
    <source>
        <dbReference type="Google" id="ProtNLM"/>
    </source>
</evidence>
<proteinExistence type="predicted"/>